<dbReference type="InterPro" id="IPR000477">
    <property type="entry name" value="RT_dom"/>
</dbReference>
<dbReference type="PANTHER" id="PTHR33050:SF7">
    <property type="entry name" value="RIBONUCLEASE H"/>
    <property type="match status" value="1"/>
</dbReference>
<dbReference type="PROSITE" id="PS50878">
    <property type="entry name" value="RT_POL"/>
    <property type="match status" value="1"/>
</dbReference>
<dbReference type="EMBL" id="SNRW01005254">
    <property type="protein sequence ID" value="KAA6385466.1"/>
    <property type="molecule type" value="Genomic_DNA"/>
</dbReference>
<evidence type="ECO:0000259" key="2">
    <source>
        <dbReference type="PROSITE" id="PS50878"/>
    </source>
</evidence>
<sequence length="528" mass="60681">MGQNKGRYLYTRNISQDPNVVNVMITNKHENGRKNNSLSRDIETSKGSGIHTEGGFLAIQKQGLRNGIVTETEEFSVFRSHGRGNSIDGEIGMNGTDQVRDLIRKGDWATSLDLKSAFHHLIVYPSHRQHLAFEAMGEVQQNEARLFGTQHSPIFIVQALAMVLTKIRRESDIRILNYVDDLLLLHQNKERLRKQTLIIMKIFETFGQTIAQEKKDIHKDDGPKKIGTTLLIKEIYQPNIEISSDQDQIPSINNRQTEFSKSSRKRSFLPLKINGLSKNESFDEQRQEREYETIKRNPLRALLVARNDSEQLRDDFRSENSNGSKVQDATPKGWKVTQELQTGDFFSTTWRVEQGTEALDKQLEGDGSHILKSILPCINLQSAADQSDPHQFRQVYRNIRFNKTESRTNTSSRSEENSQAMSTTENTNIDSIYSRSIKQDNRHIKQIKPPKRIFSKERNIQSSIPDVIDYPNIGLVRDRGQQLVDRFVAIGEEEEGAEWLNAFSRSWKEEIFWIHPPIPKIGKVLIAW</sequence>
<organism evidence="3 4">
    <name type="scientific">Streblomastix strix</name>
    <dbReference type="NCBI Taxonomy" id="222440"/>
    <lineage>
        <taxon>Eukaryota</taxon>
        <taxon>Metamonada</taxon>
        <taxon>Preaxostyla</taxon>
        <taxon>Oxymonadida</taxon>
        <taxon>Streblomastigidae</taxon>
        <taxon>Streblomastix</taxon>
    </lineage>
</organism>
<dbReference type="Pfam" id="PF00078">
    <property type="entry name" value="RVT_1"/>
    <property type="match status" value="1"/>
</dbReference>
<dbReference type="InterPro" id="IPR043502">
    <property type="entry name" value="DNA/RNA_pol_sf"/>
</dbReference>
<feature type="compositionally biased region" description="Polar residues" evidence="1">
    <location>
        <begin position="419"/>
        <end position="430"/>
    </location>
</feature>
<accession>A0A5J4VTF3</accession>
<name>A0A5J4VTF3_9EUKA</name>
<dbReference type="Proteomes" id="UP000324800">
    <property type="component" value="Unassembled WGS sequence"/>
</dbReference>
<dbReference type="InterPro" id="IPR043128">
    <property type="entry name" value="Rev_trsase/Diguanyl_cyclase"/>
</dbReference>
<dbReference type="SUPFAM" id="SSF56672">
    <property type="entry name" value="DNA/RNA polymerases"/>
    <property type="match status" value="1"/>
</dbReference>
<feature type="region of interest" description="Disordered" evidence="1">
    <location>
        <begin position="403"/>
        <end position="430"/>
    </location>
</feature>
<protein>
    <recommendedName>
        <fullName evidence="2">Reverse transcriptase domain-containing protein</fullName>
    </recommendedName>
</protein>
<dbReference type="Gene3D" id="3.30.70.270">
    <property type="match status" value="1"/>
</dbReference>
<dbReference type="PANTHER" id="PTHR33050">
    <property type="entry name" value="REVERSE TRANSCRIPTASE DOMAIN-CONTAINING PROTEIN"/>
    <property type="match status" value="1"/>
</dbReference>
<feature type="domain" description="Reverse transcriptase" evidence="2">
    <location>
        <begin position="1"/>
        <end position="230"/>
    </location>
</feature>
<dbReference type="AlphaFoldDB" id="A0A5J4VTF3"/>
<evidence type="ECO:0000313" key="4">
    <source>
        <dbReference type="Proteomes" id="UP000324800"/>
    </source>
</evidence>
<reference evidence="3 4" key="1">
    <citation type="submission" date="2019-03" db="EMBL/GenBank/DDBJ databases">
        <title>Single cell metagenomics reveals metabolic interactions within the superorganism composed of flagellate Streblomastix strix and complex community of Bacteroidetes bacteria on its surface.</title>
        <authorList>
            <person name="Treitli S.C."/>
            <person name="Kolisko M."/>
            <person name="Husnik F."/>
            <person name="Keeling P."/>
            <person name="Hampl V."/>
        </authorList>
    </citation>
    <scope>NUCLEOTIDE SEQUENCE [LARGE SCALE GENOMIC DNA]</scope>
    <source>
        <strain evidence="3">ST1C</strain>
    </source>
</reference>
<dbReference type="InterPro" id="IPR052055">
    <property type="entry name" value="Hepadnavirus_pol/RT"/>
</dbReference>
<proteinExistence type="predicted"/>
<feature type="non-terminal residue" evidence="3">
    <location>
        <position position="528"/>
    </location>
</feature>
<evidence type="ECO:0000313" key="3">
    <source>
        <dbReference type="EMBL" id="KAA6385466.1"/>
    </source>
</evidence>
<dbReference type="Gene3D" id="3.10.10.10">
    <property type="entry name" value="HIV Type 1 Reverse Transcriptase, subunit A, domain 1"/>
    <property type="match status" value="1"/>
</dbReference>
<evidence type="ECO:0000256" key="1">
    <source>
        <dbReference type="SAM" id="MobiDB-lite"/>
    </source>
</evidence>
<gene>
    <name evidence="3" type="ORF">EZS28_019003</name>
</gene>
<comment type="caution">
    <text evidence="3">The sequence shown here is derived from an EMBL/GenBank/DDBJ whole genome shotgun (WGS) entry which is preliminary data.</text>
</comment>